<dbReference type="SUPFAM" id="SSF101386">
    <property type="entry name" value="all-alpha NTP pyrophosphatases"/>
    <property type="match status" value="1"/>
</dbReference>
<name>A0A3N2BZZ0_9MICO</name>
<dbReference type="InterPro" id="IPR023387">
    <property type="entry name" value="DUF1653-like_dom"/>
</dbReference>
<protein>
    <recommendedName>
        <fullName evidence="2">DUF1653 domain-containing protein</fullName>
    </recommendedName>
</protein>
<proteinExistence type="predicted"/>
<dbReference type="Pfam" id="PF07866">
    <property type="entry name" value="DUF1653"/>
    <property type="match status" value="1"/>
</dbReference>
<dbReference type="EMBL" id="RKHL01000001">
    <property type="protein sequence ID" value="ROR80838.1"/>
    <property type="molecule type" value="Genomic_DNA"/>
</dbReference>
<evidence type="ECO:0000313" key="3">
    <source>
        <dbReference type="EMBL" id="ROR80838.1"/>
    </source>
</evidence>
<reference evidence="3 4" key="1">
    <citation type="submission" date="2018-11" db="EMBL/GenBank/DDBJ databases">
        <title>Sequencing the genomes of 1000 actinobacteria strains.</title>
        <authorList>
            <person name="Klenk H.-P."/>
        </authorList>
    </citation>
    <scope>NUCLEOTIDE SEQUENCE [LARGE SCALE GENOMIC DNA]</scope>
    <source>
        <strain evidence="3 4">DSM 14012</strain>
    </source>
</reference>
<keyword evidence="4" id="KW-1185">Reference proteome</keyword>
<evidence type="ECO:0000313" key="4">
    <source>
        <dbReference type="Proteomes" id="UP000266915"/>
    </source>
</evidence>
<dbReference type="InterPro" id="IPR037135">
    <property type="entry name" value="DUF1653-like_dom_sf"/>
</dbReference>
<dbReference type="Proteomes" id="UP000266915">
    <property type="component" value="Unassembled WGS sequence"/>
</dbReference>
<dbReference type="AlphaFoldDB" id="A0A3N2BZZ0"/>
<dbReference type="Gene3D" id="1.10.287.1080">
    <property type="entry name" value="MazG-like"/>
    <property type="match status" value="1"/>
</dbReference>
<dbReference type="RefSeq" id="WP_234993920.1">
    <property type="nucleotide sequence ID" value="NZ_FXAP01000001.1"/>
</dbReference>
<gene>
    <name evidence="3" type="ORF">EDD42_0885</name>
</gene>
<sequence length="213" mass="23496">MTQDFATLNAHAMEVAAAYDDLSTKRIGRPWTNQEVALGFVGDVGDLAKIVMTLEGTRRIDGIGLEQLEHELCDAIWSCLVLADRFGVDIGEAFPRQMQDLVRHVSELRADEAGTDSATPAGENRGMSDDSTASTDDGESFGVEPGTYRHFKGARYEVIGVGRHSETEEPYVFYRTTTTPPTSWVRPLAMFVEPVSRDGYEGPRFARIDDDAD</sequence>
<feature type="region of interest" description="Disordered" evidence="1">
    <location>
        <begin position="109"/>
        <end position="146"/>
    </location>
</feature>
<dbReference type="Gene3D" id="2.30.30.320">
    <property type="entry name" value="DUF1653-like domain"/>
    <property type="match status" value="1"/>
</dbReference>
<organism evidence="3 4">
    <name type="scientific">Plantibacter flavus</name>
    <dbReference type="NCBI Taxonomy" id="150123"/>
    <lineage>
        <taxon>Bacteria</taxon>
        <taxon>Bacillati</taxon>
        <taxon>Actinomycetota</taxon>
        <taxon>Actinomycetes</taxon>
        <taxon>Micrococcales</taxon>
        <taxon>Microbacteriaceae</taxon>
        <taxon>Plantibacter</taxon>
    </lineage>
</organism>
<evidence type="ECO:0000259" key="2">
    <source>
        <dbReference type="Pfam" id="PF07866"/>
    </source>
</evidence>
<accession>A0A3N2BZZ0</accession>
<feature type="domain" description="DUF1653" evidence="2">
    <location>
        <begin position="146"/>
        <end position="206"/>
    </location>
</feature>
<evidence type="ECO:0000256" key="1">
    <source>
        <dbReference type="SAM" id="MobiDB-lite"/>
    </source>
</evidence>
<comment type="caution">
    <text evidence="3">The sequence shown here is derived from an EMBL/GenBank/DDBJ whole genome shotgun (WGS) entry which is preliminary data.</text>
</comment>